<dbReference type="PANTHER" id="PTHR34696:SF1">
    <property type="entry name" value="PHOSPHORIBOSYLFORMYLGLYCINAMIDINE SYNTHASE SUBUNIT PURS"/>
    <property type="match status" value="1"/>
</dbReference>
<comment type="function">
    <text evidence="6">Part of the phosphoribosylformylglycinamidine synthase complex involved in the purines biosynthetic pathway. Catalyzes the ATP-dependent conversion of formylglycinamide ribonucleotide (FGAR) and glutamine to yield formylglycinamidine ribonucleotide (FGAM) and glutamate. The FGAM synthase complex is composed of three subunits. PurQ produces an ammonia molecule by converting glutamine to glutamate. PurL transfers the ammonia molecule to FGAR to form FGAM in an ATP-dependent manner. PurS interacts with PurQ and PurL and is thought to assist in the transfer of the ammonia molecule from PurQ to PurL.</text>
</comment>
<dbReference type="Gene3D" id="3.30.1280.10">
    <property type="entry name" value="Phosphoribosylformylglycinamidine synthase subunit PurS"/>
    <property type="match status" value="1"/>
</dbReference>
<dbReference type="InterPro" id="IPR003850">
    <property type="entry name" value="PurS"/>
</dbReference>
<evidence type="ECO:0000256" key="2">
    <source>
        <dbReference type="ARBA" id="ARBA00022598"/>
    </source>
</evidence>
<dbReference type="Proteomes" id="UP001375743">
    <property type="component" value="Unassembled WGS sequence"/>
</dbReference>
<keyword evidence="1 6" id="KW-0963">Cytoplasm</keyword>
<evidence type="ECO:0000256" key="3">
    <source>
        <dbReference type="ARBA" id="ARBA00022741"/>
    </source>
</evidence>
<reference evidence="7 8" key="1">
    <citation type="submission" date="2024-01" db="EMBL/GenBank/DDBJ databases">
        <title>Multi-omics insights into the function and evolution of sodium benzoate biodegradation pathways in Benzoatithermus flavus gen. nov., sp. nov. from hot spring.</title>
        <authorList>
            <person name="Hu C.-J."/>
            <person name="Li W.-J."/>
        </authorList>
    </citation>
    <scope>NUCLEOTIDE SEQUENCE [LARGE SCALE GENOMIC DNA]</scope>
    <source>
        <strain evidence="7 8">SYSU G07066</strain>
    </source>
</reference>
<evidence type="ECO:0000313" key="8">
    <source>
        <dbReference type="Proteomes" id="UP001375743"/>
    </source>
</evidence>
<evidence type="ECO:0000256" key="4">
    <source>
        <dbReference type="ARBA" id="ARBA00022755"/>
    </source>
</evidence>
<comment type="catalytic activity">
    <reaction evidence="6">
        <text>N(2)-formyl-N(1)-(5-phospho-beta-D-ribosyl)glycinamide + L-glutamine + ATP + H2O = 2-formamido-N(1)-(5-O-phospho-beta-D-ribosyl)acetamidine + L-glutamate + ADP + phosphate + H(+)</text>
        <dbReference type="Rhea" id="RHEA:17129"/>
        <dbReference type="ChEBI" id="CHEBI:15377"/>
        <dbReference type="ChEBI" id="CHEBI:15378"/>
        <dbReference type="ChEBI" id="CHEBI:29985"/>
        <dbReference type="ChEBI" id="CHEBI:30616"/>
        <dbReference type="ChEBI" id="CHEBI:43474"/>
        <dbReference type="ChEBI" id="CHEBI:58359"/>
        <dbReference type="ChEBI" id="CHEBI:147286"/>
        <dbReference type="ChEBI" id="CHEBI:147287"/>
        <dbReference type="ChEBI" id="CHEBI:456216"/>
        <dbReference type="EC" id="6.3.5.3"/>
    </reaction>
</comment>
<keyword evidence="4 6" id="KW-0658">Purine biosynthesis</keyword>
<protein>
    <recommendedName>
        <fullName evidence="6">Phosphoribosylformylglycinamidine synthase subunit PurS</fullName>
        <shortName evidence="6">FGAM synthase</shortName>
        <ecNumber evidence="6">6.3.5.3</ecNumber>
    </recommendedName>
    <alternativeName>
        <fullName evidence="6">Formylglycinamide ribonucleotide amidotransferase subunit III</fullName>
        <shortName evidence="6">FGAR amidotransferase III</shortName>
        <shortName evidence="6">FGAR-AT III</shortName>
    </alternativeName>
    <alternativeName>
        <fullName evidence="6">Phosphoribosylformylglycinamidine synthase subunit III</fullName>
    </alternativeName>
</protein>
<dbReference type="EMBL" id="JBBLZC010000005">
    <property type="protein sequence ID" value="MEK0082966.1"/>
    <property type="molecule type" value="Genomic_DNA"/>
</dbReference>
<comment type="similarity">
    <text evidence="6">Belongs to the PurS family.</text>
</comment>
<comment type="subunit">
    <text evidence="6">Part of the FGAM synthase complex composed of 1 PurL, 1 PurQ and 2 PurS subunits.</text>
</comment>
<dbReference type="Pfam" id="PF02700">
    <property type="entry name" value="PurS"/>
    <property type="match status" value="1"/>
</dbReference>
<dbReference type="InterPro" id="IPR036604">
    <property type="entry name" value="PurS-like_sf"/>
</dbReference>
<keyword evidence="3 6" id="KW-0547">Nucleotide-binding</keyword>
<name>A0ABU8XQ24_9PROT</name>
<dbReference type="EC" id="6.3.5.3" evidence="6"/>
<keyword evidence="8" id="KW-1185">Reference proteome</keyword>
<dbReference type="SUPFAM" id="SSF82697">
    <property type="entry name" value="PurS-like"/>
    <property type="match status" value="1"/>
</dbReference>
<proteinExistence type="inferred from homology"/>
<sequence>MKARVEVSFRDGVLDPEAQAIGRALASLGFGDVRGVRRTKVIELDLATTDRATAESELKAMCEQLLANPVIETYRISLTE</sequence>
<accession>A0ABU8XQ24</accession>
<keyword evidence="5 6" id="KW-0067">ATP-binding</keyword>
<dbReference type="HAMAP" id="MF_01926">
    <property type="entry name" value="PurS"/>
    <property type="match status" value="1"/>
</dbReference>
<evidence type="ECO:0000256" key="6">
    <source>
        <dbReference type="HAMAP-Rule" id="MF_01926"/>
    </source>
</evidence>
<dbReference type="NCBIfam" id="TIGR00302">
    <property type="entry name" value="phosphoribosylformylglycinamidine synthase subunit PurS"/>
    <property type="match status" value="1"/>
</dbReference>
<gene>
    <name evidence="6 7" type="primary">purS</name>
    <name evidence="7" type="ORF">U1T56_07375</name>
</gene>
<comment type="pathway">
    <text evidence="6">Purine metabolism; IMP biosynthesis via de novo pathway; 5-amino-1-(5-phospho-D-ribosyl)imidazole from N(2)-formyl-N(1)-(5-phospho-D-ribosyl)glycinamide: step 1/2.</text>
</comment>
<dbReference type="PANTHER" id="PTHR34696">
    <property type="entry name" value="PHOSPHORIBOSYLFORMYLGLYCINAMIDINE SYNTHASE SUBUNIT PURS"/>
    <property type="match status" value="1"/>
</dbReference>
<comment type="caution">
    <text evidence="7">The sequence shown here is derived from an EMBL/GenBank/DDBJ whole genome shotgun (WGS) entry which is preliminary data.</text>
</comment>
<comment type="subcellular location">
    <subcellularLocation>
        <location evidence="6">Cytoplasm</location>
    </subcellularLocation>
</comment>
<organism evidence="7 8">
    <name type="scientific">Benzoatithermus flavus</name>
    <dbReference type="NCBI Taxonomy" id="3108223"/>
    <lineage>
        <taxon>Bacteria</taxon>
        <taxon>Pseudomonadati</taxon>
        <taxon>Pseudomonadota</taxon>
        <taxon>Alphaproteobacteria</taxon>
        <taxon>Geminicoccales</taxon>
        <taxon>Geminicoccaceae</taxon>
        <taxon>Benzoatithermus</taxon>
    </lineage>
</organism>
<evidence type="ECO:0000256" key="1">
    <source>
        <dbReference type="ARBA" id="ARBA00022490"/>
    </source>
</evidence>
<evidence type="ECO:0000313" key="7">
    <source>
        <dbReference type="EMBL" id="MEK0082966.1"/>
    </source>
</evidence>
<dbReference type="NCBIfam" id="NF004630">
    <property type="entry name" value="PRK05974.1"/>
    <property type="match status" value="1"/>
</dbReference>
<evidence type="ECO:0000256" key="5">
    <source>
        <dbReference type="ARBA" id="ARBA00022840"/>
    </source>
</evidence>
<dbReference type="GO" id="GO:0004642">
    <property type="term" value="F:phosphoribosylformylglycinamidine synthase activity"/>
    <property type="evidence" value="ECO:0007669"/>
    <property type="project" value="UniProtKB-EC"/>
</dbReference>
<keyword evidence="2 6" id="KW-0436">Ligase</keyword>
<dbReference type="RefSeq" id="WP_418158813.1">
    <property type="nucleotide sequence ID" value="NZ_JBBLZC010000005.1"/>
</dbReference>